<accession>A0ACA9RJI4</accession>
<keyword evidence="2" id="KW-1185">Reference proteome</keyword>
<feature type="non-terminal residue" evidence="1">
    <location>
        <position position="1"/>
    </location>
</feature>
<protein>
    <submittedName>
        <fullName evidence="1">24980_t:CDS:1</fullName>
    </submittedName>
</protein>
<name>A0ACA9RJI4_9GLOM</name>
<evidence type="ECO:0000313" key="1">
    <source>
        <dbReference type="EMBL" id="CAG8796094.1"/>
    </source>
</evidence>
<comment type="caution">
    <text evidence="1">The sequence shown here is derived from an EMBL/GenBank/DDBJ whole genome shotgun (WGS) entry which is preliminary data.</text>
</comment>
<evidence type="ECO:0000313" key="2">
    <source>
        <dbReference type="Proteomes" id="UP000789920"/>
    </source>
</evidence>
<dbReference type="Proteomes" id="UP000789920">
    <property type="component" value="Unassembled WGS sequence"/>
</dbReference>
<reference evidence="1" key="1">
    <citation type="submission" date="2021-06" db="EMBL/GenBank/DDBJ databases">
        <authorList>
            <person name="Kallberg Y."/>
            <person name="Tangrot J."/>
            <person name="Rosling A."/>
        </authorList>
    </citation>
    <scope>NUCLEOTIDE SEQUENCE</scope>
    <source>
        <strain evidence="1">MA461A</strain>
    </source>
</reference>
<gene>
    <name evidence="1" type="ORF">RPERSI_LOCUS20090</name>
</gene>
<sequence length="53" mass="6222">AGSSLTYPPEYIQKLMNYYDFDTNLNNFCFALAYFGQLQIVKIKLAFRTYNLV</sequence>
<organism evidence="1 2">
    <name type="scientific">Racocetra persica</name>
    <dbReference type="NCBI Taxonomy" id="160502"/>
    <lineage>
        <taxon>Eukaryota</taxon>
        <taxon>Fungi</taxon>
        <taxon>Fungi incertae sedis</taxon>
        <taxon>Mucoromycota</taxon>
        <taxon>Glomeromycotina</taxon>
        <taxon>Glomeromycetes</taxon>
        <taxon>Diversisporales</taxon>
        <taxon>Gigasporaceae</taxon>
        <taxon>Racocetra</taxon>
    </lineage>
</organism>
<proteinExistence type="predicted"/>
<dbReference type="EMBL" id="CAJVQC010056139">
    <property type="protein sequence ID" value="CAG8796094.1"/>
    <property type="molecule type" value="Genomic_DNA"/>
</dbReference>